<keyword evidence="2" id="KW-1185">Reference proteome</keyword>
<name>A0AAV4C417_9GAST</name>
<evidence type="ECO:0000313" key="2">
    <source>
        <dbReference type="Proteomes" id="UP000735302"/>
    </source>
</evidence>
<proteinExistence type="predicted"/>
<protein>
    <submittedName>
        <fullName evidence="1">Ricin b lectin</fullName>
    </submittedName>
</protein>
<comment type="caution">
    <text evidence="1">The sequence shown here is derived from an EMBL/GenBank/DDBJ whole genome shotgun (WGS) entry which is preliminary data.</text>
</comment>
<sequence length="370" mass="40512">MISYSQPSIFLTLPSIESNMKTIKACSVGGFYLDEPTYIESCTPSYEIDSSPVEPEPEESVLCLYQHPNYKGNKKCFDEEEINHSKDMTSPKFPHLMANYGLVDSSSLTIKSGYRATVGTRGAAGSYIGEKKFRSNVEGIVLEGTFMVGGVAGVNNEIIFNQFKKPTYGNNQNISGTFNQPMFNVIKSGEIQNASSVTLNLATQYNLASFIYNTGGSAYVSPSSVPNSQQIPVYNASCNVTHPTNVEVPALVKGVRDEVSSYFNIALNCADKSVMQNNVQLTVTPVNMTNVSLSLDKSSLLYNGNGQIVLMNIFNNLGSESQMLFSTMYEFSNDAQGNSFTIPMRAKFQLGSSSGYGNFSFQTQITVRYN</sequence>
<dbReference type="EMBL" id="BLXT01005827">
    <property type="protein sequence ID" value="GFO26375.1"/>
    <property type="molecule type" value="Genomic_DNA"/>
</dbReference>
<reference evidence="1 2" key="1">
    <citation type="journal article" date="2021" name="Elife">
        <title>Chloroplast acquisition without the gene transfer in kleptoplastic sea slugs, Plakobranchus ocellatus.</title>
        <authorList>
            <person name="Maeda T."/>
            <person name="Takahashi S."/>
            <person name="Yoshida T."/>
            <person name="Shimamura S."/>
            <person name="Takaki Y."/>
            <person name="Nagai Y."/>
            <person name="Toyoda A."/>
            <person name="Suzuki Y."/>
            <person name="Arimoto A."/>
            <person name="Ishii H."/>
            <person name="Satoh N."/>
            <person name="Nishiyama T."/>
            <person name="Hasebe M."/>
            <person name="Maruyama T."/>
            <person name="Minagawa J."/>
            <person name="Obokata J."/>
            <person name="Shigenobu S."/>
        </authorList>
    </citation>
    <scope>NUCLEOTIDE SEQUENCE [LARGE SCALE GENOMIC DNA]</scope>
</reference>
<dbReference type="AlphaFoldDB" id="A0AAV4C417"/>
<accession>A0AAV4C417</accession>
<organism evidence="1 2">
    <name type="scientific">Plakobranchus ocellatus</name>
    <dbReference type="NCBI Taxonomy" id="259542"/>
    <lineage>
        <taxon>Eukaryota</taxon>
        <taxon>Metazoa</taxon>
        <taxon>Spiralia</taxon>
        <taxon>Lophotrochozoa</taxon>
        <taxon>Mollusca</taxon>
        <taxon>Gastropoda</taxon>
        <taxon>Heterobranchia</taxon>
        <taxon>Euthyneura</taxon>
        <taxon>Panpulmonata</taxon>
        <taxon>Sacoglossa</taxon>
        <taxon>Placobranchoidea</taxon>
        <taxon>Plakobranchidae</taxon>
        <taxon>Plakobranchus</taxon>
    </lineage>
</organism>
<gene>
    <name evidence="1" type="ORF">PoB_005288000</name>
</gene>
<dbReference type="Proteomes" id="UP000735302">
    <property type="component" value="Unassembled WGS sequence"/>
</dbReference>
<evidence type="ECO:0000313" key="1">
    <source>
        <dbReference type="EMBL" id="GFO26375.1"/>
    </source>
</evidence>